<organism evidence="1 2">
    <name type="scientific">Claviceps purpurea (strain 20.1)</name>
    <name type="common">Ergot fungus</name>
    <name type="synonym">Sphacelia segetum</name>
    <dbReference type="NCBI Taxonomy" id="1111077"/>
    <lineage>
        <taxon>Eukaryota</taxon>
        <taxon>Fungi</taxon>
        <taxon>Dikarya</taxon>
        <taxon>Ascomycota</taxon>
        <taxon>Pezizomycotina</taxon>
        <taxon>Sordariomycetes</taxon>
        <taxon>Hypocreomycetidae</taxon>
        <taxon>Hypocreales</taxon>
        <taxon>Clavicipitaceae</taxon>
        <taxon>Claviceps</taxon>
    </lineage>
</organism>
<name>M1VZ32_CLAP2</name>
<sequence>MHYRQWASRIFCHVHGGTACHLQTPPRAQRTS</sequence>
<dbReference type="EMBL" id="CAGA01000095">
    <property type="protein sequence ID" value="CCE34567.1"/>
    <property type="molecule type" value="Genomic_DNA"/>
</dbReference>
<reference evidence="1 2" key="1">
    <citation type="journal article" date="2013" name="PLoS Genet.">
        <title>Plant-symbiotic fungi as chemical engineers: Multi-genome analysis of the Clavicipitaceae reveals dynamics of alkaloid loci.</title>
        <authorList>
            <person name="Schardl C.L."/>
            <person name="Young C.A."/>
            <person name="Hesse U."/>
            <person name="Amyotte S.G."/>
            <person name="Andreeva K."/>
            <person name="Calie P.J."/>
            <person name="Fleetwood D.J."/>
            <person name="Haws D.C."/>
            <person name="Moore N."/>
            <person name="Oeser B."/>
            <person name="Panaccione D.G."/>
            <person name="Schweri K.K."/>
            <person name="Voisey C.R."/>
            <person name="Farman M.L."/>
            <person name="Jaromczyk J.W."/>
            <person name="Roe B.A."/>
            <person name="O'Sullivan D.M."/>
            <person name="Scott B."/>
            <person name="Tudzynski P."/>
            <person name="An Z."/>
            <person name="Arnaoudova E.G."/>
            <person name="Bullock C.T."/>
            <person name="Charlton N.D."/>
            <person name="Chen L."/>
            <person name="Cox M."/>
            <person name="Dinkins R.D."/>
            <person name="Florea S."/>
            <person name="Glenn A.E."/>
            <person name="Gordon A."/>
            <person name="Gueldener U."/>
            <person name="Harris D.R."/>
            <person name="Hollin W."/>
            <person name="Jaromczyk J."/>
            <person name="Johnson R.D."/>
            <person name="Khan A.K."/>
            <person name="Leistner E."/>
            <person name="Leuchtmann A."/>
            <person name="Li C."/>
            <person name="Liu J."/>
            <person name="Liu J."/>
            <person name="Liu M."/>
            <person name="Mace W."/>
            <person name="Machado C."/>
            <person name="Nagabhyru P."/>
            <person name="Pan J."/>
            <person name="Schmid J."/>
            <person name="Sugawara K."/>
            <person name="Steiner U."/>
            <person name="Takach J.E."/>
            <person name="Tanaka E."/>
            <person name="Webb J.S."/>
            <person name="Wilson E.V."/>
            <person name="Wiseman J.L."/>
            <person name="Yoshida R."/>
            <person name="Zeng Z."/>
        </authorList>
    </citation>
    <scope>NUCLEOTIDE SEQUENCE [LARGE SCALE GENOMIC DNA]</scope>
    <source>
        <strain evidence="1 2">20.1</strain>
    </source>
</reference>
<evidence type="ECO:0000313" key="2">
    <source>
        <dbReference type="Proteomes" id="UP000016801"/>
    </source>
</evidence>
<dbReference type="VEuPathDB" id="FungiDB:CPUR_08500"/>
<dbReference type="HOGENOM" id="CLU_3392245_0_0_1"/>
<gene>
    <name evidence="1" type="ORF">CPUR_08500</name>
</gene>
<proteinExistence type="predicted"/>
<protein>
    <submittedName>
        <fullName evidence="1">Uncharacterized protein</fullName>
    </submittedName>
</protein>
<accession>M1VZ32</accession>
<dbReference type="Proteomes" id="UP000016801">
    <property type="component" value="Unassembled WGS sequence"/>
</dbReference>
<evidence type="ECO:0000313" key="1">
    <source>
        <dbReference type="EMBL" id="CCE34567.1"/>
    </source>
</evidence>
<keyword evidence="2" id="KW-1185">Reference proteome</keyword>
<dbReference type="AlphaFoldDB" id="M1VZ32"/>
<comment type="caution">
    <text evidence="1">The sequence shown here is derived from an EMBL/GenBank/DDBJ whole genome shotgun (WGS) entry which is preliminary data.</text>
</comment>
<dbReference type="PROSITE" id="PS51257">
    <property type="entry name" value="PROKAR_LIPOPROTEIN"/>
    <property type="match status" value="1"/>
</dbReference>